<keyword evidence="3" id="KW-1185">Reference proteome</keyword>
<dbReference type="Proteomes" id="UP000011115">
    <property type="component" value="Unassembled WGS sequence"/>
</dbReference>
<dbReference type="InParanoid" id="M1DPB5"/>
<feature type="compositionally biased region" description="Polar residues" evidence="1">
    <location>
        <begin position="1"/>
        <end position="10"/>
    </location>
</feature>
<feature type="region of interest" description="Disordered" evidence="1">
    <location>
        <begin position="1"/>
        <end position="61"/>
    </location>
</feature>
<evidence type="ECO:0000313" key="3">
    <source>
        <dbReference type="Proteomes" id="UP000011115"/>
    </source>
</evidence>
<feature type="compositionally biased region" description="Polar residues" evidence="1">
    <location>
        <begin position="40"/>
        <end position="52"/>
    </location>
</feature>
<accession>M1DPB5</accession>
<evidence type="ECO:0000256" key="1">
    <source>
        <dbReference type="SAM" id="MobiDB-lite"/>
    </source>
</evidence>
<dbReference type="Gramene" id="PGSC0003DMT400092208">
    <property type="protein sequence ID" value="PGSC0003DMT400092208"/>
    <property type="gene ID" value="PGSC0003DMG400041779"/>
</dbReference>
<dbReference type="EnsemblPlants" id="PGSC0003DMT400092208">
    <property type="protein sequence ID" value="PGSC0003DMT400092208"/>
    <property type="gene ID" value="PGSC0003DMG400041779"/>
</dbReference>
<dbReference type="AlphaFoldDB" id="M1DPB5"/>
<dbReference type="HOGENOM" id="CLU_1430321_0_0_1"/>
<protein>
    <submittedName>
        <fullName evidence="2">Uncharacterized protein</fullName>
    </submittedName>
</protein>
<evidence type="ECO:0000313" key="2">
    <source>
        <dbReference type="EnsemblPlants" id="PGSC0003DMT400092208"/>
    </source>
</evidence>
<dbReference type="PaxDb" id="4113-PGSC0003DMT400092208"/>
<reference evidence="3" key="1">
    <citation type="journal article" date="2011" name="Nature">
        <title>Genome sequence and analysis of the tuber crop potato.</title>
        <authorList>
            <consortium name="The Potato Genome Sequencing Consortium"/>
        </authorList>
    </citation>
    <scope>NUCLEOTIDE SEQUENCE [LARGE SCALE GENOMIC DNA]</scope>
    <source>
        <strain evidence="3">cv. DM1-3 516 R44</strain>
    </source>
</reference>
<name>M1DPB5_SOLTU</name>
<proteinExistence type="predicted"/>
<organism evidence="2 3">
    <name type="scientific">Solanum tuberosum</name>
    <name type="common">Potato</name>
    <dbReference type="NCBI Taxonomy" id="4113"/>
    <lineage>
        <taxon>Eukaryota</taxon>
        <taxon>Viridiplantae</taxon>
        <taxon>Streptophyta</taxon>
        <taxon>Embryophyta</taxon>
        <taxon>Tracheophyta</taxon>
        <taxon>Spermatophyta</taxon>
        <taxon>Magnoliopsida</taxon>
        <taxon>eudicotyledons</taxon>
        <taxon>Gunneridae</taxon>
        <taxon>Pentapetalae</taxon>
        <taxon>asterids</taxon>
        <taxon>lamiids</taxon>
        <taxon>Solanales</taxon>
        <taxon>Solanaceae</taxon>
        <taxon>Solanoideae</taxon>
        <taxon>Solaneae</taxon>
        <taxon>Solanum</taxon>
    </lineage>
</organism>
<reference evidence="2" key="2">
    <citation type="submission" date="2015-06" db="UniProtKB">
        <authorList>
            <consortium name="EnsemblPlants"/>
        </authorList>
    </citation>
    <scope>IDENTIFICATION</scope>
    <source>
        <strain evidence="2">DM1-3 516 R44</strain>
    </source>
</reference>
<sequence>MVGHLHSTQKFQKESRTMLGPTDRSSNVPALGKTQVGDRNGQSVNRRSTSRQPPKITEPGRLITNSEWRWKEAKGGSSNHSVFGVGEKAWTLLSKKEQRQLKERRNEDLRIAEPIWRVAKWSYPRLLFQECFYVTGLGRICVEGAYIAFPGVAGLISKSWVDNRHDESFRRAETSLPNHSVVRLVALPHL</sequence>